<keyword evidence="4" id="KW-1185">Reference proteome</keyword>
<dbReference type="GO" id="GO:0008757">
    <property type="term" value="F:S-adenosylmethionine-dependent methyltransferase activity"/>
    <property type="evidence" value="ECO:0007669"/>
    <property type="project" value="InterPro"/>
</dbReference>
<organism evidence="3 4">
    <name type="scientific">Halomonas huangheensis</name>
    <dbReference type="NCBI Taxonomy" id="1178482"/>
    <lineage>
        <taxon>Bacteria</taxon>
        <taxon>Pseudomonadati</taxon>
        <taxon>Pseudomonadota</taxon>
        <taxon>Gammaproteobacteria</taxon>
        <taxon>Oceanospirillales</taxon>
        <taxon>Halomonadaceae</taxon>
        <taxon>Halomonas</taxon>
    </lineage>
</organism>
<dbReference type="AlphaFoldDB" id="W1NBS1"/>
<dbReference type="PATRIC" id="fig|1178482.3.peg.676"/>
<dbReference type="Pfam" id="PF08241">
    <property type="entry name" value="Methyltransf_11"/>
    <property type="match status" value="1"/>
</dbReference>
<dbReference type="InterPro" id="IPR029063">
    <property type="entry name" value="SAM-dependent_MTases_sf"/>
</dbReference>
<dbReference type="EMBL" id="AVBC01000014">
    <property type="protein sequence ID" value="ERL52989.1"/>
    <property type="molecule type" value="Genomic_DNA"/>
</dbReference>
<feature type="domain" description="Methyltransferase type 11" evidence="2">
    <location>
        <begin position="73"/>
        <end position="124"/>
    </location>
</feature>
<dbReference type="Proteomes" id="UP000019113">
    <property type="component" value="Unassembled WGS sequence"/>
</dbReference>
<dbReference type="SUPFAM" id="SSF53335">
    <property type="entry name" value="S-adenosyl-L-methionine-dependent methyltransferases"/>
    <property type="match status" value="1"/>
</dbReference>
<evidence type="ECO:0000313" key="3">
    <source>
        <dbReference type="EMBL" id="ERL52989.1"/>
    </source>
</evidence>
<reference evidence="3 4" key="1">
    <citation type="submission" date="2013-08" db="EMBL/GenBank/DDBJ databases">
        <title>draft genome of Halomonas huanghegensis, strain BJGMM-B45T.</title>
        <authorList>
            <person name="Miao C."/>
            <person name="Wan Y."/>
            <person name="Jin W."/>
        </authorList>
    </citation>
    <scope>NUCLEOTIDE SEQUENCE [LARGE SCALE GENOMIC DNA]</scope>
    <source>
        <strain evidence="3 4">BJGMM-B45</strain>
    </source>
</reference>
<comment type="caution">
    <text evidence="3">The sequence shown here is derived from an EMBL/GenBank/DDBJ whole genome shotgun (WGS) entry which is preliminary data.</text>
</comment>
<proteinExistence type="predicted"/>
<protein>
    <recommendedName>
        <fullName evidence="2">Methyltransferase type 11 domain-containing protein</fullName>
    </recommendedName>
</protein>
<evidence type="ECO:0000313" key="4">
    <source>
        <dbReference type="Proteomes" id="UP000019113"/>
    </source>
</evidence>
<gene>
    <name evidence="3" type="ORF">BJB45_17065</name>
</gene>
<evidence type="ECO:0000256" key="1">
    <source>
        <dbReference type="SAM" id="MobiDB-lite"/>
    </source>
</evidence>
<feature type="region of interest" description="Disordered" evidence="1">
    <location>
        <begin position="238"/>
        <end position="284"/>
    </location>
</feature>
<sequence length="284" mass="31413">MDTVSLVPRARRFWADDFGRALYLAERACLGPQAERWSGVHGLEISLAEPIVDMSSVRHLMRWAPTHELAESSSTIVCHPDRLPLPDGALDLVVLHHVLEIVDCPHQLLQEAARVTAADGRLIIFGWSPVSAGGLARCLPQTRKALPGVGCWRSARRMRDWLSFVEFEIERLDYCGFHLPGLAPHNALLETLGRRHNLPLGDSYVIQARSRSQLARRQPQRPLFGTAVGAGTLGATRVEPSSQVHGSQVHGLRVGFSSRRNSRTESSGEGSSRDGSRERDSNER</sequence>
<accession>W1NBS1</accession>
<name>W1NBS1_9GAMM</name>
<evidence type="ECO:0000259" key="2">
    <source>
        <dbReference type="Pfam" id="PF08241"/>
    </source>
</evidence>
<feature type="compositionally biased region" description="Basic and acidic residues" evidence="1">
    <location>
        <begin position="271"/>
        <end position="284"/>
    </location>
</feature>
<dbReference type="InterPro" id="IPR013216">
    <property type="entry name" value="Methyltransf_11"/>
</dbReference>
<dbReference type="eggNOG" id="COG2226">
    <property type="taxonomic scope" value="Bacteria"/>
</dbReference>
<dbReference type="Gene3D" id="3.40.50.150">
    <property type="entry name" value="Vaccinia Virus protein VP39"/>
    <property type="match status" value="1"/>
</dbReference>